<evidence type="ECO:0000256" key="8">
    <source>
        <dbReference type="ARBA" id="ARBA00023014"/>
    </source>
</evidence>
<dbReference type="InterPro" id="IPR018298">
    <property type="entry name" value="Adrenodoxin_Fe-S_BS"/>
</dbReference>
<evidence type="ECO:0000256" key="7">
    <source>
        <dbReference type="ARBA" id="ARBA00023004"/>
    </source>
</evidence>
<evidence type="ECO:0000256" key="10">
    <source>
        <dbReference type="ARBA" id="ARBA00032838"/>
    </source>
</evidence>
<organism evidence="17 18">
    <name type="scientific">Aldrovandia affinis</name>
    <dbReference type="NCBI Taxonomy" id="143900"/>
    <lineage>
        <taxon>Eukaryota</taxon>
        <taxon>Metazoa</taxon>
        <taxon>Chordata</taxon>
        <taxon>Craniata</taxon>
        <taxon>Vertebrata</taxon>
        <taxon>Euteleostomi</taxon>
        <taxon>Actinopterygii</taxon>
        <taxon>Neopterygii</taxon>
        <taxon>Teleostei</taxon>
        <taxon>Notacanthiformes</taxon>
        <taxon>Halosauridae</taxon>
        <taxon>Aldrovandia</taxon>
    </lineage>
</organism>
<evidence type="ECO:0000256" key="11">
    <source>
        <dbReference type="ARBA" id="ARBA00034078"/>
    </source>
</evidence>
<keyword evidence="5" id="KW-0479">Metal-binding</keyword>
<keyword evidence="7" id="KW-0408">Iron</keyword>
<dbReference type="CDD" id="cd00207">
    <property type="entry name" value="fer2"/>
    <property type="match status" value="1"/>
</dbReference>
<evidence type="ECO:0000256" key="2">
    <source>
        <dbReference type="ARBA" id="ARBA00010914"/>
    </source>
</evidence>
<comment type="function">
    <text evidence="14">Electron donor, of the core iron-sulfur cluster (ISC) assembly complex, that acts to reduce the persulfide into sulfide during [2Fe-2S] clusters assembly on the scaffolding protein ISCU. The core iron-sulfur cluster (ISC) assembly complex is involved in the de novo synthesis of a [2Fe-2S] cluster, the first step of the mitochondrial iron-sulfur protein biogenesis. This process is initiated by the cysteine desulfurase complex (NFS1:LYRM4:NDUFAB1) that produces persulfide which is delivered on the scaffold protein ISCU in a FXN-dependent manner. Then this complex is stabilized by FDX2 which provides reducing equivalents to accomplish the [2Fe-2S] cluster assembly. Finally, the [2Fe-2S] cluster is transferred from ISCU to chaperone proteins, including HSCB, HSPA9 and GLRX5. Essential for coenzyme Q biosynthesis: together with FDXR, transfers the electrons required for the hydroxylation reaction performed by COQ6.</text>
</comment>
<reference evidence="17" key="1">
    <citation type="journal article" date="2023" name="Science">
        <title>Genome structures resolve the early diversification of teleost fishes.</title>
        <authorList>
            <person name="Parey E."/>
            <person name="Louis A."/>
            <person name="Montfort J."/>
            <person name="Bouchez O."/>
            <person name="Roques C."/>
            <person name="Iampietro C."/>
            <person name="Lluch J."/>
            <person name="Castinel A."/>
            <person name="Donnadieu C."/>
            <person name="Desvignes T."/>
            <person name="Floi Bucao C."/>
            <person name="Jouanno E."/>
            <person name="Wen M."/>
            <person name="Mejri S."/>
            <person name="Dirks R."/>
            <person name="Jansen H."/>
            <person name="Henkel C."/>
            <person name="Chen W.J."/>
            <person name="Zahm M."/>
            <person name="Cabau C."/>
            <person name="Klopp C."/>
            <person name="Thompson A.W."/>
            <person name="Robinson-Rechavi M."/>
            <person name="Braasch I."/>
            <person name="Lecointre G."/>
            <person name="Bobe J."/>
            <person name="Postlethwait J.H."/>
            <person name="Berthelot C."/>
            <person name="Roest Crollius H."/>
            <person name="Guiguen Y."/>
        </authorList>
    </citation>
    <scope>NUCLEOTIDE SEQUENCE</scope>
    <source>
        <strain evidence="17">NC1722</strain>
    </source>
</reference>
<dbReference type="PROSITE" id="PS00814">
    <property type="entry name" value="ADX"/>
    <property type="match status" value="1"/>
</dbReference>
<evidence type="ECO:0000256" key="3">
    <source>
        <dbReference type="ARBA" id="ARBA00022448"/>
    </source>
</evidence>
<dbReference type="InterPro" id="IPR012675">
    <property type="entry name" value="Beta-grasp_dom_sf"/>
</dbReference>
<dbReference type="PROSITE" id="PS51085">
    <property type="entry name" value="2FE2S_FER_2"/>
    <property type="match status" value="1"/>
</dbReference>
<keyword evidence="18" id="KW-1185">Reference proteome</keyword>
<evidence type="ECO:0000313" key="18">
    <source>
        <dbReference type="Proteomes" id="UP001221898"/>
    </source>
</evidence>
<comment type="cofactor">
    <cofactor evidence="11">
        <name>[2Fe-2S] cluster</name>
        <dbReference type="ChEBI" id="CHEBI:190135"/>
    </cofactor>
</comment>
<evidence type="ECO:0000256" key="12">
    <source>
        <dbReference type="ARBA" id="ARBA00040942"/>
    </source>
</evidence>
<dbReference type="EMBL" id="JAINUG010000054">
    <property type="protein sequence ID" value="KAJ8404137.1"/>
    <property type="molecule type" value="Genomic_DNA"/>
</dbReference>
<evidence type="ECO:0000256" key="5">
    <source>
        <dbReference type="ARBA" id="ARBA00022723"/>
    </source>
</evidence>
<protein>
    <recommendedName>
        <fullName evidence="12">Ferredoxin-2, mitochondrial</fullName>
    </recommendedName>
    <alternativeName>
        <fullName evidence="10">Adrenodoxin-like protein</fullName>
    </alternativeName>
    <alternativeName>
        <fullName evidence="13">Ferredoxin-1-like protein</fullName>
    </alternativeName>
</protein>
<evidence type="ECO:0000256" key="15">
    <source>
        <dbReference type="SAM" id="MobiDB-lite"/>
    </source>
</evidence>
<dbReference type="SUPFAM" id="SSF54292">
    <property type="entry name" value="2Fe-2S ferredoxin-like"/>
    <property type="match status" value="1"/>
</dbReference>
<dbReference type="PANTHER" id="PTHR23426:SF65">
    <property type="entry name" value="FERREDOXIN-2, MITOCHONDRIAL"/>
    <property type="match status" value="1"/>
</dbReference>
<keyword evidence="6" id="KW-0249">Electron transport</keyword>
<evidence type="ECO:0000256" key="13">
    <source>
        <dbReference type="ARBA" id="ARBA00041497"/>
    </source>
</evidence>
<sequence length="218" mass="24324">MVVQCQHAEGEGYPGTPGGWTESHGFNRSAMRTSRGKLSLECDSTTAERDKRRLNTCTHTNLGSAKGGVFDLFRNFNRSLQTSNYMRHGEVANSDEIEDKDAVNVVYINRAGKRIPIRAKVGDNVLFLARKHGIELEGACEASLACSTCHIYIKEEYLDKLPEPVEREDDMLDMAAMLQENSRLGCQIILTHEMEGIELTVPAITRNFYVDGHVPAPH</sequence>
<evidence type="ECO:0000259" key="16">
    <source>
        <dbReference type="PROSITE" id="PS51085"/>
    </source>
</evidence>
<evidence type="ECO:0000256" key="4">
    <source>
        <dbReference type="ARBA" id="ARBA00022714"/>
    </source>
</evidence>
<evidence type="ECO:0000256" key="14">
    <source>
        <dbReference type="ARBA" id="ARBA00058507"/>
    </source>
</evidence>
<gene>
    <name evidence="17" type="ORF">AAFF_G00339100</name>
</gene>
<keyword evidence="9" id="KW-0496">Mitochondrion</keyword>
<evidence type="ECO:0000313" key="17">
    <source>
        <dbReference type="EMBL" id="KAJ8404137.1"/>
    </source>
</evidence>
<feature type="region of interest" description="Disordered" evidence="15">
    <location>
        <begin position="1"/>
        <end position="27"/>
    </location>
</feature>
<dbReference type="InterPro" id="IPR036010">
    <property type="entry name" value="2Fe-2S_ferredoxin-like_sf"/>
</dbReference>
<feature type="domain" description="2Fe-2S ferredoxin-type" evidence="16">
    <location>
        <begin position="104"/>
        <end position="205"/>
    </location>
</feature>
<comment type="similarity">
    <text evidence="2">Belongs to the adrenodoxin/putidaredoxin family.</text>
</comment>
<dbReference type="InterPro" id="IPR001041">
    <property type="entry name" value="2Fe-2S_ferredoxin-type"/>
</dbReference>
<dbReference type="FunFam" id="3.10.20.30:FF:000013">
    <property type="entry name" value="Adrenodoxin, mitochondrial"/>
    <property type="match status" value="1"/>
</dbReference>
<dbReference type="Pfam" id="PF00111">
    <property type="entry name" value="Fer2"/>
    <property type="match status" value="1"/>
</dbReference>
<dbReference type="PRINTS" id="PR00355">
    <property type="entry name" value="ADRENODOXIN"/>
</dbReference>
<dbReference type="PANTHER" id="PTHR23426">
    <property type="entry name" value="FERREDOXIN/ADRENODOXIN"/>
    <property type="match status" value="1"/>
</dbReference>
<dbReference type="Gene3D" id="3.10.20.30">
    <property type="match status" value="1"/>
</dbReference>
<evidence type="ECO:0000256" key="9">
    <source>
        <dbReference type="ARBA" id="ARBA00023128"/>
    </source>
</evidence>
<proteinExistence type="inferred from homology"/>
<evidence type="ECO:0000256" key="1">
    <source>
        <dbReference type="ARBA" id="ARBA00004305"/>
    </source>
</evidence>
<dbReference type="Proteomes" id="UP001221898">
    <property type="component" value="Unassembled WGS sequence"/>
</dbReference>
<comment type="caution">
    <text evidence="17">The sequence shown here is derived from an EMBL/GenBank/DDBJ whole genome shotgun (WGS) entry which is preliminary data.</text>
</comment>
<dbReference type="GO" id="GO:0051537">
    <property type="term" value="F:2 iron, 2 sulfur cluster binding"/>
    <property type="evidence" value="ECO:0007669"/>
    <property type="project" value="UniProtKB-KW"/>
</dbReference>
<dbReference type="AlphaFoldDB" id="A0AAD7SLA7"/>
<keyword evidence="3" id="KW-0813">Transport</keyword>
<dbReference type="GO" id="GO:0005759">
    <property type="term" value="C:mitochondrial matrix"/>
    <property type="evidence" value="ECO:0007669"/>
    <property type="project" value="UniProtKB-SubCell"/>
</dbReference>
<evidence type="ECO:0000256" key="6">
    <source>
        <dbReference type="ARBA" id="ARBA00022982"/>
    </source>
</evidence>
<dbReference type="InterPro" id="IPR001055">
    <property type="entry name" value="Adrenodoxin-like"/>
</dbReference>
<dbReference type="GO" id="GO:0140647">
    <property type="term" value="P:P450-containing electron transport chain"/>
    <property type="evidence" value="ECO:0007669"/>
    <property type="project" value="InterPro"/>
</dbReference>
<keyword evidence="4" id="KW-0001">2Fe-2S</keyword>
<keyword evidence="8" id="KW-0411">Iron-sulfur</keyword>
<dbReference type="GO" id="GO:0009055">
    <property type="term" value="F:electron transfer activity"/>
    <property type="evidence" value="ECO:0007669"/>
    <property type="project" value="TreeGrafter"/>
</dbReference>
<comment type="subcellular location">
    <subcellularLocation>
        <location evidence="1">Mitochondrion matrix</location>
    </subcellularLocation>
</comment>
<dbReference type="GO" id="GO:0046872">
    <property type="term" value="F:metal ion binding"/>
    <property type="evidence" value="ECO:0007669"/>
    <property type="project" value="UniProtKB-KW"/>
</dbReference>
<accession>A0AAD7SLA7</accession>
<name>A0AAD7SLA7_9TELE</name>